<dbReference type="Gramene" id="TraesCS6D02G118400.1">
    <property type="protein sequence ID" value="TraesCS6D02G118400.1"/>
    <property type="gene ID" value="TraesCS6D02G118400"/>
</dbReference>
<keyword evidence="2" id="KW-1185">Reference proteome</keyword>
<reference evidence="1" key="1">
    <citation type="submission" date="2018-08" db="EMBL/GenBank/DDBJ databases">
        <authorList>
            <person name="Rossello M."/>
        </authorList>
    </citation>
    <scope>NUCLEOTIDE SEQUENCE [LARGE SCALE GENOMIC DNA]</scope>
    <source>
        <strain evidence="1">cv. Chinese Spring</strain>
    </source>
</reference>
<dbReference type="Proteomes" id="UP000019116">
    <property type="component" value="Chromosome 6D"/>
</dbReference>
<name>A0A3B6QDW1_WHEAT</name>
<evidence type="ECO:0000313" key="2">
    <source>
        <dbReference type="Proteomes" id="UP000019116"/>
    </source>
</evidence>
<organism evidence="1">
    <name type="scientific">Triticum aestivum</name>
    <name type="common">Wheat</name>
    <dbReference type="NCBI Taxonomy" id="4565"/>
    <lineage>
        <taxon>Eukaryota</taxon>
        <taxon>Viridiplantae</taxon>
        <taxon>Streptophyta</taxon>
        <taxon>Embryophyta</taxon>
        <taxon>Tracheophyta</taxon>
        <taxon>Spermatophyta</taxon>
        <taxon>Magnoliopsida</taxon>
        <taxon>Liliopsida</taxon>
        <taxon>Poales</taxon>
        <taxon>Poaceae</taxon>
        <taxon>BOP clade</taxon>
        <taxon>Pooideae</taxon>
        <taxon>Triticodae</taxon>
        <taxon>Triticeae</taxon>
        <taxon>Triticinae</taxon>
        <taxon>Triticum</taxon>
    </lineage>
</organism>
<reference evidence="1" key="2">
    <citation type="submission" date="2018-10" db="UniProtKB">
        <authorList>
            <consortium name="EnsemblPlants"/>
        </authorList>
    </citation>
    <scope>IDENTIFICATION</scope>
</reference>
<accession>A0A3B6QDW1</accession>
<dbReference type="AlphaFoldDB" id="A0A3B6QDW1"/>
<sequence length="107" mass="12183">MLIVPNEGFALSRKPHSFHLRKSHVPFPINKEIHSFFFLQKSPLLPPQAPITRPSGSHPAEDSERIYLMAWLAVGCDLFSCHIAFFLLPPFSSLLPLLHINQRSILE</sequence>
<protein>
    <submittedName>
        <fullName evidence="1">Uncharacterized protein</fullName>
    </submittedName>
</protein>
<evidence type="ECO:0000313" key="1">
    <source>
        <dbReference type="EnsemblPlants" id="TraesCS6D02G118400.1"/>
    </source>
</evidence>
<dbReference type="EnsemblPlants" id="TraesCS6D02G118400.1">
    <property type="protein sequence ID" value="TraesCS6D02G118400.1"/>
    <property type="gene ID" value="TraesCS6D02G118400"/>
</dbReference>
<proteinExistence type="predicted"/>
<dbReference type="OrthoDB" id="699121at2759"/>